<keyword evidence="1" id="KW-0812">Transmembrane</keyword>
<feature type="transmembrane region" description="Helical" evidence="1">
    <location>
        <begin position="85"/>
        <end position="107"/>
    </location>
</feature>
<dbReference type="RefSeq" id="WP_186741920.1">
    <property type="nucleotide sequence ID" value="NZ_VFIA01000067.1"/>
</dbReference>
<reference evidence="2 3" key="1">
    <citation type="submission" date="2019-06" db="EMBL/GenBank/DDBJ databases">
        <title>Spirosoma utsteinense sp. nov. isolated from Antarctic ice-free soils.</title>
        <authorList>
            <person name="Tahon G."/>
        </authorList>
    </citation>
    <scope>NUCLEOTIDE SEQUENCE [LARGE SCALE GENOMIC DNA]</scope>
    <source>
        <strain evidence="2 3">LMG 31447</strain>
    </source>
</reference>
<protein>
    <submittedName>
        <fullName evidence="2">Uncharacterized protein</fullName>
    </submittedName>
</protein>
<dbReference type="EMBL" id="VFIA01000067">
    <property type="protein sequence ID" value="MBC3794930.1"/>
    <property type="molecule type" value="Genomic_DNA"/>
</dbReference>
<comment type="caution">
    <text evidence="2">The sequence shown here is derived from an EMBL/GenBank/DDBJ whole genome shotgun (WGS) entry which is preliminary data.</text>
</comment>
<evidence type="ECO:0000313" key="3">
    <source>
        <dbReference type="Proteomes" id="UP000700732"/>
    </source>
</evidence>
<gene>
    <name evidence="2" type="ORF">FH603_5462</name>
</gene>
<sequence>MKTLDYVVAAAYVATNGLAIVQVIGAHRWPVITRLLFFLIFAMAAVVNTRTVLDTPWVYQSYAYYALPLYSWFILGPFDAITQPMVLTIAVGQALISIAMFTSGRWFRVGCFGGILFCLVIAPLGLGAAFPATLLLALAFYRLSKHEDRQPVGKALDKRRVSSTVA</sequence>
<organism evidence="2 3">
    <name type="scientific">Spirosoma utsteinense</name>
    <dbReference type="NCBI Taxonomy" id="2585773"/>
    <lineage>
        <taxon>Bacteria</taxon>
        <taxon>Pseudomonadati</taxon>
        <taxon>Bacteroidota</taxon>
        <taxon>Cytophagia</taxon>
        <taxon>Cytophagales</taxon>
        <taxon>Cytophagaceae</taxon>
        <taxon>Spirosoma</taxon>
    </lineage>
</organism>
<evidence type="ECO:0000313" key="2">
    <source>
        <dbReference type="EMBL" id="MBC3794930.1"/>
    </source>
</evidence>
<feature type="transmembrane region" description="Helical" evidence="1">
    <location>
        <begin position="31"/>
        <end position="50"/>
    </location>
</feature>
<keyword evidence="3" id="KW-1185">Reference proteome</keyword>
<evidence type="ECO:0000256" key="1">
    <source>
        <dbReference type="SAM" id="Phobius"/>
    </source>
</evidence>
<dbReference type="Proteomes" id="UP000700732">
    <property type="component" value="Unassembled WGS sequence"/>
</dbReference>
<feature type="transmembrane region" description="Helical" evidence="1">
    <location>
        <begin position="6"/>
        <end position="24"/>
    </location>
</feature>
<feature type="transmembrane region" description="Helical" evidence="1">
    <location>
        <begin position="62"/>
        <end position="78"/>
    </location>
</feature>
<name>A0ABR6WEE4_9BACT</name>
<keyword evidence="1" id="KW-0472">Membrane</keyword>
<feature type="transmembrane region" description="Helical" evidence="1">
    <location>
        <begin position="113"/>
        <end position="141"/>
    </location>
</feature>
<proteinExistence type="predicted"/>
<keyword evidence="1" id="KW-1133">Transmembrane helix</keyword>
<accession>A0ABR6WEE4</accession>